<comment type="caution">
    <text evidence="2">The sequence shown here is derived from an EMBL/GenBank/DDBJ whole genome shotgun (WGS) entry which is preliminary data.</text>
</comment>
<organism evidence="2 3">
    <name type="scientific">Catenovulum sediminis</name>
    <dbReference type="NCBI Taxonomy" id="1740262"/>
    <lineage>
        <taxon>Bacteria</taxon>
        <taxon>Pseudomonadati</taxon>
        <taxon>Pseudomonadota</taxon>
        <taxon>Gammaproteobacteria</taxon>
        <taxon>Alteromonadales</taxon>
        <taxon>Alteromonadaceae</taxon>
        <taxon>Catenovulum</taxon>
    </lineage>
</organism>
<sequence>MMDNKLKTISQKIIAAICLLLFSANVFAVQQAASFKTAKRYNLMGQVTGVISPQENGVYPAIRNTYNSEGLLAKVERGFLTVWKSETISPDYWNYYGSGDFQLTQGIETYDYNTSGLLIATRKYNLDGEIVALTEYSYDANERKECVAVRMNPTQFTSNLDACTLGLEGIEGPDRITKFTYVTASLDLVVKEIRAYGTELEQVYRENKYDANYRVEGVADANGNYTKLEYNSQDLLAYQYFPSKTSVGSHNPNDYEYYEYDNNKNRTLLQKRDGKIIQYQHDKLNRVTKKDWPNTTSLDVYFDYDLRGLQTEARYASNTGIGVTSNYNGFGELTSEIDNSSGTSFTLGYSYDKHSNRETLTYPDNKTFTYHYDGLDRIEYIRDNYGINIVDTTYDMGGLPESVNRANGTSTAYQFDDLARLQGFTQNLSGSTNDVTFGYAFNPASQVTRLDISNLAYHHTPANVQDYYKVNGLNQYTEVGGLSYNYDDNANLTSDGNRTYVYDVENRLTQIKNSSGSVLATFKYNPMGRLSEYSASGTTRRFVYDGDALIAEYNTSGSMQQRYVHGIGADVPILSYNGSSTSSSNRQFLHANHQGSIIAHSNSTGGLAFSNNYDEYGVPDNSNQGLFGYTGQVYLKEVGLFHYKARVYYPQIGRFLQTDPIGYEDQMNLYAYVGSDPFNYNDPSGKIKLVVSAYKVVRRAAKNGWDFKKAGKEEIQGFVDNAMTLADGQFTADDVIAAVDIITGFGKELGVIYKIAGDKLESGKDYIGRADNLGERALNAKDGRDRDGAEIVGFYKKGDTKGARVAEQNTMNDTGVPKKTLDNKRNEISPKKWEREGVVTGTVICTGMGSGKNRSCS</sequence>
<dbReference type="InterPro" id="IPR050708">
    <property type="entry name" value="T6SS_VgrG/RHS"/>
</dbReference>
<feature type="chain" id="PRO_5047418435" evidence="1">
    <location>
        <begin position="29"/>
        <end position="857"/>
    </location>
</feature>
<name>A0ABV1RF45_9ALTE</name>
<dbReference type="Gene3D" id="2.180.10.10">
    <property type="entry name" value="RHS repeat-associated core"/>
    <property type="match status" value="1"/>
</dbReference>
<proteinExistence type="predicted"/>
<reference evidence="2 3" key="1">
    <citation type="submission" date="2024-06" db="EMBL/GenBank/DDBJ databases">
        <authorList>
            <person name="Chen R.Y."/>
        </authorList>
    </citation>
    <scope>NUCLEOTIDE SEQUENCE [LARGE SCALE GENOMIC DNA]</scope>
    <source>
        <strain evidence="2 3">D2</strain>
    </source>
</reference>
<dbReference type="EMBL" id="JBELOE010000131">
    <property type="protein sequence ID" value="MER2491537.1"/>
    <property type="molecule type" value="Genomic_DNA"/>
</dbReference>
<evidence type="ECO:0000313" key="3">
    <source>
        <dbReference type="Proteomes" id="UP001467690"/>
    </source>
</evidence>
<dbReference type="PANTHER" id="PTHR32305">
    <property type="match status" value="1"/>
</dbReference>
<gene>
    <name evidence="2" type="ORF">ABS311_06545</name>
</gene>
<keyword evidence="3" id="KW-1185">Reference proteome</keyword>
<accession>A0ABV1RF45</accession>
<dbReference type="InterPro" id="IPR022385">
    <property type="entry name" value="Rhs_assc_core"/>
</dbReference>
<evidence type="ECO:0000313" key="2">
    <source>
        <dbReference type="EMBL" id="MER2491537.1"/>
    </source>
</evidence>
<protein>
    <submittedName>
        <fullName evidence="2">RHS repeat-associated core domain-containing protein</fullName>
    </submittedName>
</protein>
<evidence type="ECO:0000256" key="1">
    <source>
        <dbReference type="SAM" id="SignalP"/>
    </source>
</evidence>
<dbReference type="RefSeq" id="WP_350401143.1">
    <property type="nucleotide sequence ID" value="NZ_JBELOE010000131.1"/>
</dbReference>
<keyword evidence="1" id="KW-0732">Signal</keyword>
<dbReference type="PANTHER" id="PTHR32305:SF15">
    <property type="entry name" value="PROTEIN RHSA-RELATED"/>
    <property type="match status" value="1"/>
</dbReference>
<feature type="signal peptide" evidence="1">
    <location>
        <begin position="1"/>
        <end position="28"/>
    </location>
</feature>
<dbReference type="NCBIfam" id="TIGR03696">
    <property type="entry name" value="Rhs_assc_core"/>
    <property type="match status" value="1"/>
</dbReference>
<dbReference type="Proteomes" id="UP001467690">
    <property type="component" value="Unassembled WGS sequence"/>
</dbReference>